<feature type="region of interest" description="Disordered" evidence="1">
    <location>
        <begin position="33"/>
        <end position="68"/>
    </location>
</feature>
<accession>A0A0D8BI66</accession>
<sequence length="179" mass="18151" precursor="true">MNRTSLRRSLAVAVGGVAVAGVVAVGQPALAASGGGSATTPGTSAPVAKSSSGLSAAATTRSGRNGGGVSAQHLDGACNLYSNGDGDLCLWYFRNYGGSHADFFFSDNNLNNNTFSSPGAGQGARVGNNSESAWNYDQHLTARVYTGVNSTGTWGTIAPSSGGNFTSTFINNVESFIWV</sequence>
<dbReference type="RefSeq" id="WP_044884524.1">
    <property type="nucleotide sequence ID" value="NZ_JYFN01000010.1"/>
</dbReference>
<evidence type="ECO:0000256" key="1">
    <source>
        <dbReference type="SAM" id="MobiDB-lite"/>
    </source>
</evidence>
<dbReference type="Pfam" id="PF03995">
    <property type="entry name" value="Inhibitor_I36"/>
    <property type="match status" value="1"/>
</dbReference>
<reference evidence="2 3" key="2">
    <citation type="journal article" date="2016" name="Genome Announc.">
        <title>Permanent Draft Genome Sequences for Two Variants of Frankia sp. Strain CpI1, the First Frankia Strain Isolated from Root Nodules of Comptonia peregrina.</title>
        <authorList>
            <person name="Oshone R."/>
            <person name="Hurst S.G.IV."/>
            <person name="Abebe-Akele F."/>
            <person name="Simpson S."/>
            <person name="Morris K."/>
            <person name="Thomas W.K."/>
            <person name="Tisa L.S."/>
        </authorList>
    </citation>
    <scope>NUCLEOTIDE SEQUENCE [LARGE SCALE GENOMIC DNA]</scope>
    <source>
        <strain evidence="3">CpI1-S</strain>
    </source>
</reference>
<dbReference type="AlphaFoldDB" id="A0A0D8BI66"/>
<dbReference type="OrthoDB" id="3217960at2"/>
<evidence type="ECO:0000313" key="3">
    <source>
        <dbReference type="Proteomes" id="UP000032545"/>
    </source>
</evidence>
<name>A0A0D8BI66_9ACTN</name>
<evidence type="ECO:0008006" key="4">
    <source>
        <dbReference type="Google" id="ProtNLM"/>
    </source>
</evidence>
<feature type="compositionally biased region" description="Polar residues" evidence="1">
    <location>
        <begin position="49"/>
        <end position="63"/>
    </location>
</feature>
<proteinExistence type="predicted"/>
<dbReference type="EMBL" id="JYFN01000010">
    <property type="protein sequence ID" value="KJE23816.1"/>
    <property type="molecule type" value="Genomic_DNA"/>
</dbReference>
<keyword evidence="3" id="KW-1185">Reference proteome</keyword>
<protein>
    <recommendedName>
        <fullName evidence="4">Peptidase inhibitor family I36</fullName>
    </recommendedName>
</protein>
<comment type="caution">
    <text evidence="2">The sequence shown here is derived from an EMBL/GenBank/DDBJ whole genome shotgun (WGS) entry which is preliminary data.</text>
</comment>
<gene>
    <name evidence="2" type="ORF">FF36_01749</name>
</gene>
<reference evidence="3" key="1">
    <citation type="submission" date="2015-02" db="EMBL/GenBank/DDBJ databases">
        <title>Draft Genome of Frankia sp. CpI1-S.</title>
        <authorList>
            <person name="Oshone R.T."/>
            <person name="Ngom M."/>
            <person name="Ghodhbane-Gtari F."/>
            <person name="Gtari M."/>
            <person name="Morris K."/>
            <person name="Thomas K."/>
            <person name="Sen A."/>
            <person name="Tisa L.S."/>
        </authorList>
    </citation>
    <scope>NUCLEOTIDE SEQUENCE [LARGE SCALE GENOMIC DNA]</scope>
    <source>
        <strain evidence="3">CpI1-S</strain>
    </source>
</reference>
<feature type="compositionally biased region" description="Low complexity" evidence="1">
    <location>
        <begin position="33"/>
        <end position="46"/>
    </location>
</feature>
<dbReference type="PATRIC" id="fig|1502723.3.peg.6871"/>
<dbReference type="Proteomes" id="UP000032545">
    <property type="component" value="Unassembled WGS sequence"/>
</dbReference>
<organism evidence="2 3">
    <name type="scientific">Frankia torreyi</name>
    <dbReference type="NCBI Taxonomy" id="1856"/>
    <lineage>
        <taxon>Bacteria</taxon>
        <taxon>Bacillati</taxon>
        <taxon>Actinomycetota</taxon>
        <taxon>Actinomycetes</taxon>
        <taxon>Frankiales</taxon>
        <taxon>Frankiaceae</taxon>
        <taxon>Frankia</taxon>
    </lineage>
</organism>
<evidence type="ECO:0000313" key="2">
    <source>
        <dbReference type="EMBL" id="KJE23816.1"/>
    </source>
</evidence>